<feature type="domain" description="Retrotransposon gag" evidence="1">
    <location>
        <begin position="41"/>
        <end position="139"/>
    </location>
</feature>
<dbReference type="InterPro" id="IPR043128">
    <property type="entry name" value="Rev_trsase/Diguanyl_cyclase"/>
</dbReference>
<organism evidence="2">
    <name type="scientific">Tanacetum cinerariifolium</name>
    <name type="common">Dalmatian daisy</name>
    <name type="synonym">Chrysanthemum cinerariifolium</name>
    <dbReference type="NCBI Taxonomy" id="118510"/>
    <lineage>
        <taxon>Eukaryota</taxon>
        <taxon>Viridiplantae</taxon>
        <taxon>Streptophyta</taxon>
        <taxon>Embryophyta</taxon>
        <taxon>Tracheophyta</taxon>
        <taxon>Spermatophyta</taxon>
        <taxon>Magnoliopsida</taxon>
        <taxon>eudicotyledons</taxon>
        <taxon>Gunneridae</taxon>
        <taxon>Pentapetalae</taxon>
        <taxon>asterids</taxon>
        <taxon>campanulids</taxon>
        <taxon>Asterales</taxon>
        <taxon>Asteraceae</taxon>
        <taxon>Asteroideae</taxon>
        <taxon>Anthemideae</taxon>
        <taxon>Anthemidinae</taxon>
        <taxon>Tanacetum</taxon>
    </lineage>
</organism>
<sequence length="668" mass="77460">MTNADNANRNPEPKEAPIARNCSYKEFISCQPFNFKDCKVKFATGTLTEEALSWWNSFAQPIGIEEAYTITWVEFKKLLIKKYCSHTEIQKMEDEFYHMTVKGNDLKTYVKRFQELETLCTTMVSDSKKLLEAFIRGLPQIVEKKKSDEKRLEDILVVREFPDVFLEDLPGLPPIHQVEFQIDLYPGATLIAKPLTKLTQKHKKYIWEEDQESAFHLLKQKLYEASILSLPEGNDDLVVYCDVSLQDSGNSLENALGTQLDMSTAYQPENDGQRYEIQSSYASITSNDQGFIVDRNMDDFLVIENFGMILGQPVHTDDNVKTIEFSRHEINFKRGFWIAGSIWQTSNANSGTIGERTIEQYMDHIQDDAGPGVVRPPSRDAARFELKGQFVKELRENNFSRIRTEDANKHIDKVLEIFDLFHEPDVNEDQLMLRQFMQRPPVFESDHFIYWKNIFETYVKVKDLDLWNIILNGDFPTLAENKVIQISEVVPIEEQSDDLKKKLAKNNEAKMVLYNALPKKEYERIFMCKTDKDIWQSLLITHQGKKERVKSIALKAKKESSDDETSTSGSDGEEYAMAVRNFKKFFRRKGKFVRQPREEKKSFRQRDEKKGKSDQKCLGAVIQIISLKIVQNHLATKIKRPSLEVLKAIAKMTPKTKLTMKLVSWLNR</sequence>
<evidence type="ECO:0000259" key="1">
    <source>
        <dbReference type="Pfam" id="PF03732"/>
    </source>
</evidence>
<protein>
    <submittedName>
        <fullName evidence="2">Reverse transcriptase domain-containing protein</fullName>
    </submittedName>
</protein>
<dbReference type="Gene3D" id="3.30.70.270">
    <property type="match status" value="1"/>
</dbReference>
<dbReference type="EMBL" id="BKCJ010009462">
    <property type="protein sequence ID" value="GEU87072.1"/>
    <property type="molecule type" value="Genomic_DNA"/>
</dbReference>
<comment type="caution">
    <text evidence="2">The sequence shown here is derived from an EMBL/GenBank/DDBJ whole genome shotgun (WGS) entry which is preliminary data.</text>
</comment>
<dbReference type="Pfam" id="PF14223">
    <property type="entry name" value="Retrotran_gag_2"/>
    <property type="match status" value="1"/>
</dbReference>
<dbReference type="SUPFAM" id="SSF56672">
    <property type="entry name" value="DNA/RNA polymerases"/>
    <property type="match status" value="1"/>
</dbReference>
<proteinExistence type="predicted"/>
<dbReference type="InterPro" id="IPR005162">
    <property type="entry name" value="Retrotrans_gag_dom"/>
</dbReference>
<evidence type="ECO:0000313" key="2">
    <source>
        <dbReference type="EMBL" id="GEU87072.1"/>
    </source>
</evidence>
<keyword evidence="2" id="KW-0808">Transferase</keyword>
<keyword evidence="2" id="KW-0695">RNA-directed DNA polymerase</keyword>
<accession>A0A6L2NPZ5</accession>
<gene>
    <name evidence="2" type="ORF">Tci_059050</name>
</gene>
<dbReference type="AlphaFoldDB" id="A0A6L2NPZ5"/>
<reference evidence="2" key="1">
    <citation type="journal article" date="2019" name="Sci. Rep.">
        <title>Draft genome of Tanacetum cinerariifolium, the natural source of mosquito coil.</title>
        <authorList>
            <person name="Yamashiro T."/>
            <person name="Shiraishi A."/>
            <person name="Satake H."/>
            <person name="Nakayama K."/>
        </authorList>
    </citation>
    <scope>NUCLEOTIDE SEQUENCE</scope>
</reference>
<keyword evidence="2" id="KW-0548">Nucleotidyltransferase</keyword>
<dbReference type="GO" id="GO:0003964">
    <property type="term" value="F:RNA-directed DNA polymerase activity"/>
    <property type="evidence" value="ECO:0007669"/>
    <property type="project" value="UniProtKB-KW"/>
</dbReference>
<dbReference type="InterPro" id="IPR043502">
    <property type="entry name" value="DNA/RNA_pol_sf"/>
</dbReference>
<name>A0A6L2NPZ5_TANCI</name>
<dbReference type="Pfam" id="PF03732">
    <property type="entry name" value="Retrotrans_gag"/>
    <property type="match status" value="1"/>
</dbReference>